<evidence type="ECO:0000256" key="2">
    <source>
        <dbReference type="ARBA" id="ARBA00022670"/>
    </source>
</evidence>
<keyword evidence="2 6" id="KW-0645">Protease</keyword>
<dbReference type="InterPro" id="IPR009003">
    <property type="entry name" value="Peptidase_S1_PA"/>
</dbReference>
<evidence type="ECO:0000256" key="5">
    <source>
        <dbReference type="ARBA" id="ARBA00022825"/>
    </source>
</evidence>
<keyword evidence="5 6" id="KW-0720">Serine protease</keyword>
<protein>
    <recommendedName>
        <fullName evidence="6">Serine protease</fullName>
        <ecNumber evidence="6">3.4.21.-</ecNumber>
    </recommendedName>
</protein>
<dbReference type="EC" id="3.4.21.-" evidence="6"/>
<evidence type="ECO:0000256" key="1">
    <source>
        <dbReference type="ARBA" id="ARBA00008764"/>
    </source>
</evidence>
<dbReference type="Pfam" id="PF13365">
    <property type="entry name" value="Trypsin_2"/>
    <property type="match status" value="1"/>
</dbReference>
<sequence length="260" mass="28191">MSKQFVLGTLGMVVAFSVGVLDGQCQNVSADSVVKPASLIGDDNREKVDSMSDVGKSIGHIRKASGKVGTGFVVGNNTVVTNEHVANEFKDDFENTAKKFEFRPSRSGKSIPYVFKVTKVDYSPTADIAILTVGPEVKTGVSLSEVAPALSFKQFDAYDDHLTVTGYPGDKNGVLWTHSLPTLLTNFDDMESPFLVYNNDTVGGNSGSPILNDQNEVVGVHSHGTSTSKKRMTNMGQRLNTENYQFIKSVVDREDDLLTK</sequence>
<keyword evidence="3" id="KW-0732">Signal</keyword>
<name>A0ABN4DGU5_9LACO</name>
<dbReference type="PRINTS" id="PR01774">
    <property type="entry name" value="EXFOLTOXIN"/>
</dbReference>
<dbReference type="EMBL" id="CP007588">
    <property type="protein sequence ID" value="AIG65543.1"/>
    <property type="molecule type" value="Genomic_DNA"/>
</dbReference>
<gene>
    <name evidence="7" type="primary">gseA</name>
    <name evidence="7" type="ORF">WS08_0604</name>
</gene>
<evidence type="ECO:0000256" key="6">
    <source>
        <dbReference type="RuleBase" id="RU004296"/>
    </source>
</evidence>
<accession>A0ABN4DGU5</accession>
<dbReference type="RefSeq" id="WP_009765297.1">
    <property type="nucleotide sequence ID" value="NZ_CP007588.1"/>
</dbReference>
<proteinExistence type="inferred from homology"/>
<dbReference type="SUPFAM" id="SSF50494">
    <property type="entry name" value="Trypsin-like serine proteases"/>
    <property type="match status" value="1"/>
</dbReference>
<dbReference type="PANTHER" id="PTHR15462">
    <property type="entry name" value="SERINE PROTEASE"/>
    <property type="match status" value="1"/>
</dbReference>
<evidence type="ECO:0000256" key="3">
    <source>
        <dbReference type="ARBA" id="ARBA00022729"/>
    </source>
</evidence>
<reference evidence="8" key="2">
    <citation type="submission" date="2014-04" db="EMBL/GenBank/DDBJ databases">
        <title>Complete genome of Weissella ceti strain WS08 isolated from diseased rainbow trout in Brazil.</title>
        <authorList>
            <person name="Figueiredo H.C.P."/>
            <person name="Leal C.A.G."/>
            <person name="Pereira F.L."/>
            <person name="Soares S.C."/>
            <person name="Dorella F.A."/>
            <person name="Carvalho A.F."/>
            <person name="Pereira U.P."/>
            <person name="Azevedo V.A.C."/>
        </authorList>
    </citation>
    <scope>NUCLEOTIDE SEQUENCE [LARGE SCALE GENOMIC DNA]</scope>
    <source>
        <strain evidence="8">WS08</strain>
    </source>
</reference>
<dbReference type="InterPro" id="IPR008256">
    <property type="entry name" value="Peptidase_S1B"/>
</dbReference>
<comment type="similarity">
    <text evidence="1 6">Belongs to the peptidase S1B family.</text>
</comment>
<dbReference type="InterPro" id="IPR028301">
    <property type="entry name" value="V8_his_AS"/>
</dbReference>
<dbReference type="PANTHER" id="PTHR15462:SF8">
    <property type="entry name" value="SERINE PROTEASE"/>
    <property type="match status" value="1"/>
</dbReference>
<dbReference type="PROSITE" id="PS00672">
    <property type="entry name" value="V8_HIS"/>
    <property type="match status" value="1"/>
</dbReference>
<dbReference type="InterPro" id="IPR008353">
    <property type="entry name" value="Peptidase_S1B_tx"/>
</dbReference>
<dbReference type="InterPro" id="IPR043504">
    <property type="entry name" value="Peptidase_S1_PA_chymotrypsin"/>
</dbReference>
<evidence type="ECO:0000313" key="7">
    <source>
        <dbReference type="EMBL" id="AIG65543.1"/>
    </source>
</evidence>
<dbReference type="Gene3D" id="2.40.10.10">
    <property type="entry name" value="Trypsin-like serine proteases"/>
    <property type="match status" value="2"/>
</dbReference>
<keyword evidence="4 6" id="KW-0378">Hydrolase</keyword>
<dbReference type="Proteomes" id="UP000028491">
    <property type="component" value="Chromosome"/>
</dbReference>
<reference evidence="7 8" key="1">
    <citation type="journal article" date="2014" name="Genome Announc.">
        <title>Whole-Genome Sequence of Weissella ceti Strain WS08, Isolated from Diseased Rainbow Trout in Brazil.</title>
        <authorList>
            <person name="Figueiredo H.C."/>
            <person name="Leal G."/>
            <person name="Pereira F.L."/>
            <person name="Soares S.C."/>
            <person name="Dorella F.A."/>
            <person name="Carvalho A.F."/>
            <person name="Pereira U.P."/>
            <person name="Azevedo V.A."/>
        </authorList>
    </citation>
    <scope>NUCLEOTIDE SEQUENCE [LARGE SCALE GENOMIC DNA]</scope>
    <source>
        <strain evidence="7 8">WS08</strain>
    </source>
</reference>
<evidence type="ECO:0000256" key="4">
    <source>
        <dbReference type="ARBA" id="ARBA00022801"/>
    </source>
</evidence>
<evidence type="ECO:0000313" key="8">
    <source>
        <dbReference type="Proteomes" id="UP000028491"/>
    </source>
</evidence>
<keyword evidence="8" id="KW-1185">Reference proteome</keyword>
<dbReference type="PRINTS" id="PR00839">
    <property type="entry name" value="V8PROTEASE"/>
</dbReference>
<dbReference type="InterPro" id="IPR050966">
    <property type="entry name" value="Glutamyl_endopeptidase"/>
</dbReference>
<organism evidence="7 8">
    <name type="scientific">Weissella tructae</name>
    <dbReference type="NCBI Taxonomy" id="887702"/>
    <lineage>
        <taxon>Bacteria</taxon>
        <taxon>Bacillati</taxon>
        <taxon>Bacillota</taxon>
        <taxon>Bacilli</taxon>
        <taxon>Lactobacillales</taxon>
        <taxon>Lactobacillaceae</taxon>
        <taxon>Weissella</taxon>
    </lineage>
</organism>